<dbReference type="InterPro" id="IPR029062">
    <property type="entry name" value="Class_I_gatase-like"/>
</dbReference>
<organism evidence="6 7">
    <name type="scientific">Runella defluvii</name>
    <dbReference type="NCBI Taxonomy" id="370973"/>
    <lineage>
        <taxon>Bacteria</taxon>
        <taxon>Pseudomonadati</taxon>
        <taxon>Bacteroidota</taxon>
        <taxon>Cytophagia</taxon>
        <taxon>Cytophagales</taxon>
        <taxon>Spirosomataceae</taxon>
        <taxon>Runella</taxon>
    </lineage>
</organism>
<evidence type="ECO:0000256" key="3">
    <source>
        <dbReference type="ARBA" id="ARBA00022801"/>
    </source>
</evidence>
<dbReference type="InterPro" id="IPR005320">
    <property type="entry name" value="Peptidase_S51"/>
</dbReference>
<dbReference type="Proteomes" id="UP000541352">
    <property type="component" value="Unassembled WGS sequence"/>
</dbReference>
<comment type="caution">
    <text evidence="6">The sequence shown here is derived from an EMBL/GenBank/DDBJ whole genome shotgun (WGS) entry which is preliminary data.</text>
</comment>
<comment type="similarity">
    <text evidence="1">Belongs to the peptidase S51 family.</text>
</comment>
<gene>
    <name evidence="6" type="ORF">FHS57_001823</name>
</gene>
<keyword evidence="7" id="KW-1185">Reference proteome</keyword>
<dbReference type="Gene3D" id="3.40.50.880">
    <property type="match status" value="1"/>
</dbReference>
<feature type="signal peptide" evidence="5">
    <location>
        <begin position="1"/>
        <end position="17"/>
    </location>
</feature>
<feature type="chain" id="PRO_5030832327" evidence="5">
    <location>
        <begin position="18"/>
        <end position="330"/>
    </location>
</feature>
<accession>A0A7W6EPY8</accession>
<keyword evidence="5" id="KW-0732">Signal</keyword>
<sequence length="330" mass="36087">MRLIFLLLFLKITPLFAQTKGMTPASIGIVGDTADVTVPTQTGFVLGGGSTDVKEALQWMIERAKGGDVVIIRASGATGYNDFIYGLGGVNSVETLLINNRELAMNPAVGQRIRQAELLFIAGGDQGNYVKFWQDTPVEEAINYLIHVKKAPIGGTSAGCAILGEVGFAALNDGINSEEALTNPFHPKMTLLNGGFIDIPILKNTITDTHYSNRSRHGRHLAFLARMKQDWDMKAKGIGVDEKTSVCIDEKGIARVFGSQAAYFIMVNKKKPERCESGQKLTWNRGGKAVKVYKIPATLNGDGRFDLNTWKLPKGQTWTYWFANDGVITE</sequence>
<dbReference type="GO" id="GO:0008236">
    <property type="term" value="F:serine-type peptidase activity"/>
    <property type="evidence" value="ECO:0007669"/>
    <property type="project" value="UniProtKB-KW"/>
</dbReference>
<dbReference type="CDD" id="cd03145">
    <property type="entry name" value="GAT1_cyanophycinase"/>
    <property type="match status" value="1"/>
</dbReference>
<name>A0A7W6EPY8_9BACT</name>
<dbReference type="AlphaFoldDB" id="A0A7W6EPY8"/>
<dbReference type="RefSeq" id="WP_183972685.1">
    <property type="nucleotide sequence ID" value="NZ_JACIBY010000003.1"/>
</dbReference>
<evidence type="ECO:0000313" key="7">
    <source>
        <dbReference type="Proteomes" id="UP000541352"/>
    </source>
</evidence>
<reference evidence="6 7" key="1">
    <citation type="submission" date="2020-08" db="EMBL/GenBank/DDBJ databases">
        <title>Genomic Encyclopedia of Type Strains, Phase IV (KMG-IV): sequencing the most valuable type-strain genomes for metagenomic binning, comparative biology and taxonomic classification.</title>
        <authorList>
            <person name="Goeker M."/>
        </authorList>
    </citation>
    <scope>NUCLEOTIDE SEQUENCE [LARGE SCALE GENOMIC DNA]</scope>
    <source>
        <strain evidence="6 7">DSM 17976</strain>
    </source>
</reference>
<dbReference type="SUPFAM" id="SSF52317">
    <property type="entry name" value="Class I glutamine amidotransferase-like"/>
    <property type="match status" value="1"/>
</dbReference>
<dbReference type="Pfam" id="PF03575">
    <property type="entry name" value="Peptidase_S51"/>
    <property type="match status" value="1"/>
</dbReference>
<dbReference type="PANTHER" id="PTHR36175:SF1">
    <property type="entry name" value="CYANOPHYCINASE"/>
    <property type="match status" value="1"/>
</dbReference>
<protein>
    <submittedName>
        <fullName evidence="6">Cyanophycinase</fullName>
    </submittedName>
</protein>
<dbReference type="GO" id="GO:0006508">
    <property type="term" value="P:proteolysis"/>
    <property type="evidence" value="ECO:0007669"/>
    <property type="project" value="UniProtKB-KW"/>
</dbReference>
<evidence type="ECO:0000256" key="1">
    <source>
        <dbReference type="ARBA" id="ARBA00006534"/>
    </source>
</evidence>
<dbReference type="EMBL" id="JACIBY010000003">
    <property type="protein sequence ID" value="MBB3837826.1"/>
    <property type="molecule type" value="Genomic_DNA"/>
</dbReference>
<evidence type="ECO:0000256" key="4">
    <source>
        <dbReference type="ARBA" id="ARBA00022825"/>
    </source>
</evidence>
<evidence type="ECO:0000256" key="5">
    <source>
        <dbReference type="SAM" id="SignalP"/>
    </source>
</evidence>
<keyword evidence="2" id="KW-0645">Protease</keyword>
<keyword evidence="3" id="KW-0378">Hydrolase</keyword>
<dbReference type="PANTHER" id="PTHR36175">
    <property type="entry name" value="CYANOPHYCINASE"/>
    <property type="match status" value="1"/>
</dbReference>
<evidence type="ECO:0000313" key="6">
    <source>
        <dbReference type="EMBL" id="MBB3837826.1"/>
    </source>
</evidence>
<proteinExistence type="inferred from homology"/>
<keyword evidence="4" id="KW-0720">Serine protease</keyword>
<evidence type="ECO:0000256" key="2">
    <source>
        <dbReference type="ARBA" id="ARBA00022670"/>
    </source>
</evidence>